<organism evidence="1 2">
    <name type="scientific">Trachipleistophora hominis</name>
    <name type="common">Microsporidian parasite</name>
    <dbReference type="NCBI Taxonomy" id="72359"/>
    <lineage>
        <taxon>Eukaryota</taxon>
        <taxon>Fungi</taxon>
        <taxon>Fungi incertae sedis</taxon>
        <taxon>Microsporidia</taxon>
        <taxon>Pleistophoridae</taxon>
        <taxon>Trachipleistophora</taxon>
    </lineage>
</organism>
<dbReference type="VEuPathDB" id="MicrosporidiaDB:THOM_1358"/>
<keyword evidence="2" id="KW-1185">Reference proteome</keyword>
<dbReference type="Proteomes" id="UP000011185">
    <property type="component" value="Unassembled WGS sequence"/>
</dbReference>
<evidence type="ECO:0000313" key="1">
    <source>
        <dbReference type="EMBL" id="ELQ75686.1"/>
    </source>
</evidence>
<evidence type="ECO:0000313" key="2">
    <source>
        <dbReference type="Proteomes" id="UP000011185"/>
    </source>
</evidence>
<accession>L7JXD4</accession>
<dbReference type="InParanoid" id="L7JXD4"/>
<dbReference type="AlphaFoldDB" id="L7JXD4"/>
<dbReference type="EMBL" id="JH993935">
    <property type="protein sequence ID" value="ELQ75686.1"/>
    <property type="molecule type" value="Genomic_DNA"/>
</dbReference>
<gene>
    <name evidence="1" type="ORF">THOM_1358</name>
</gene>
<sequence length="179" mass="20421">MLLLVKNIPRYTSYRLLFDALTKDLCVSKKYIKLAYKPGKAVGYLRIRNKEEFLVELRDNDKPIVHEDGKSNNILVKDTEQVGENAEENKIKTMSDVEVGNMDNDKLNNICDIVSKGLDSANDALNDKSLENIAKNGFNKNEELSSVQSRDVGESLNDKLDMKIFEFLCRKEIKLGKKF</sequence>
<proteinExistence type="predicted"/>
<dbReference type="HOGENOM" id="CLU_1504497_0_0_1"/>
<protein>
    <submittedName>
        <fullName evidence="1">Uncharacterized protein</fullName>
    </submittedName>
</protein>
<name>L7JXD4_TRAHO</name>
<reference evidence="1 2" key="1">
    <citation type="journal article" date="2012" name="PLoS Pathog.">
        <title>The genome of the obligate intracellular parasite Trachipleistophora hominis: new insights into microsporidian genome dynamics and reductive evolution.</title>
        <authorList>
            <person name="Heinz E."/>
            <person name="Williams T.A."/>
            <person name="Nakjang S."/>
            <person name="Noel C.J."/>
            <person name="Swan D.C."/>
            <person name="Goldberg A.V."/>
            <person name="Harris S.R."/>
            <person name="Weinmaier T."/>
            <person name="Markert S."/>
            <person name="Becher D."/>
            <person name="Bernhardt J."/>
            <person name="Dagan T."/>
            <person name="Hacker C."/>
            <person name="Lucocq J.M."/>
            <person name="Schweder T."/>
            <person name="Rattei T."/>
            <person name="Hall N."/>
            <person name="Hirt R.P."/>
            <person name="Embley T.M."/>
        </authorList>
    </citation>
    <scope>NUCLEOTIDE SEQUENCE [LARGE SCALE GENOMIC DNA]</scope>
</reference>